<dbReference type="EMBL" id="MU004493">
    <property type="protein sequence ID" value="KAF2649424.1"/>
    <property type="molecule type" value="Genomic_DNA"/>
</dbReference>
<keyword evidence="1" id="KW-0560">Oxidoreductase</keyword>
<evidence type="ECO:0000256" key="3">
    <source>
        <dbReference type="SAM" id="MobiDB-lite"/>
    </source>
</evidence>
<evidence type="ECO:0000259" key="4">
    <source>
        <dbReference type="Pfam" id="PF01370"/>
    </source>
</evidence>
<evidence type="ECO:0000313" key="5">
    <source>
        <dbReference type="EMBL" id="KAF2649424.1"/>
    </source>
</evidence>
<comment type="similarity">
    <text evidence="2">Belongs to the NAD(P)-dependent epimerase/dehydratase family. Dihydroflavonol-4-reductase subfamily.</text>
</comment>
<dbReference type="InterPro" id="IPR001509">
    <property type="entry name" value="Epimerase_deHydtase"/>
</dbReference>
<keyword evidence="6" id="KW-1185">Reference proteome</keyword>
<dbReference type="OrthoDB" id="2735536at2759"/>
<feature type="domain" description="NAD-dependent epimerase/dehydratase" evidence="4">
    <location>
        <begin position="8"/>
        <end position="284"/>
    </location>
</feature>
<evidence type="ECO:0000256" key="1">
    <source>
        <dbReference type="ARBA" id="ARBA00023002"/>
    </source>
</evidence>
<gene>
    <name evidence="5" type="ORF">K491DRAFT_698114</name>
</gene>
<feature type="compositionally biased region" description="Basic and acidic residues" evidence="3">
    <location>
        <begin position="55"/>
        <end position="71"/>
    </location>
</feature>
<accession>A0A6A6STB2</accession>
<proteinExistence type="inferred from homology"/>
<evidence type="ECO:0000313" key="6">
    <source>
        <dbReference type="Proteomes" id="UP000799324"/>
    </source>
</evidence>
<dbReference type="InterPro" id="IPR050425">
    <property type="entry name" value="NAD(P)_dehydrat-like"/>
</dbReference>
<feature type="region of interest" description="Disordered" evidence="3">
    <location>
        <begin position="52"/>
        <end position="71"/>
    </location>
</feature>
<dbReference type="PANTHER" id="PTHR10366">
    <property type="entry name" value="NAD DEPENDENT EPIMERASE/DEHYDRATASE"/>
    <property type="match status" value="1"/>
</dbReference>
<name>A0A6A6STB2_9PLEO</name>
<evidence type="ECO:0000256" key="2">
    <source>
        <dbReference type="ARBA" id="ARBA00023445"/>
    </source>
</evidence>
<dbReference type="Pfam" id="PF01370">
    <property type="entry name" value="Epimerase"/>
    <property type="match status" value="1"/>
</dbReference>
<organism evidence="5 6">
    <name type="scientific">Lophiostoma macrostomum CBS 122681</name>
    <dbReference type="NCBI Taxonomy" id="1314788"/>
    <lineage>
        <taxon>Eukaryota</taxon>
        <taxon>Fungi</taxon>
        <taxon>Dikarya</taxon>
        <taxon>Ascomycota</taxon>
        <taxon>Pezizomycotina</taxon>
        <taxon>Dothideomycetes</taxon>
        <taxon>Pleosporomycetidae</taxon>
        <taxon>Pleosporales</taxon>
        <taxon>Lophiostomataceae</taxon>
        <taxon>Lophiostoma</taxon>
    </lineage>
</organism>
<dbReference type="SUPFAM" id="SSF51735">
    <property type="entry name" value="NAD(P)-binding Rossmann-fold domains"/>
    <property type="match status" value="1"/>
</dbReference>
<protein>
    <submittedName>
        <fullName evidence="5">NAD(P)-binding protein</fullName>
    </submittedName>
</protein>
<dbReference type="GO" id="GO:0016616">
    <property type="term" value="F:oxidoreductase activity, acting on the CH-OH group of donors, NAD or NADP as acceptor"/>
    <property type="evidence" value="ECO:0007669"/>
    <property type="project" value="TreeGrafter"/>
</dbReference>
<dbReference type="Gene3D" id="3.40.50.720">
    <property type="entry name" value="NAD(P)-binding Rossmann-like Domain"/>
    <property type="match status" value="1"/>
</dbReference>
<sequence>MTQGRGLVAITGANGTIGYACVVHALRAGYRVRCIVRRESAIESIERGPSLQEFLGRDRHPNPEERDGQEKDSIEFAVVPDNTAPGAYDKALSGVRFVVHVAGVWPMPHYDPDTEIYEPFVKSMDNILQAAKKSGTVRRVVFTQAGAALVNPDDGDTLGTDMQLVLDEHVQVNPSVATMHPPIPSPHHAYCAAKARCMTHLRSISRSCQDTPSSPSPYPFSIIQIIPGTVIGPSELITSPKEAKEKMDRMSKAVLFNTPKPRYLFGFVHVEDCATVHVNALDEERVTDEELRKVDWLIAAGTSPVGWTGRDVWGEAAEMVDREFKGEVQRGVFEVGWDKMPINMPYRVDSTRTEKLVLGGEAMRGFAECVREVAEWYLGLLKLEQKGEGRG</sequence>
<dbReference type="AlphaFoldDB" id="A0A6A6STB2"/>
<dbReference type="Proteomes" id="UP000799324">
    <property type="component" value="Unassembled WGS sequence"/>
</dbReference>
<dbReference type="InterPro" id="IPR036291">
    <property type="entry name" value="NAD(P)-bd_dom_sf"/>
</dbReference>
<reference evidence="5" key="1">
    <citation type="journal article" date="2020" name="Stud. Mycol.">
        <title>101 Dothideomycetes genomes: a test case for predicting lifestyles and emergence of pathogens.</title>
        <authorList>
            <person name="Haridas S."/>
            <person name="Albert R."/>
            <person name="Binder M."/>
            <person name="Bloem J."/>
            <person name="Labutti K."/>
            <person name="Salamov A."/>
            <person name="Andreopoulos B."/>
            <person name="Baker S."/>
            <person name="Barry K."/>
            <person name="Bills G."/>
            <person name="Bluhm B."/>
            <person name="Cannon C."/>
            <person name="Castanera R."/>
            <person name="Culley D."/>
            <person name="Daum C."/>
            <person name="Ezra D."/>
            <person name="Gonzalez J."/>
            <person name="Henrissat B."/>
            <person name="Kuo A."/>
            <person name="Liang C."/>
            <person name="Lipzen A."/>
            <person name="Lutzoni F."/>
            <person name="Magnuson J."/>
            <person name="Mondo S."/>
            <person name="Nolan M."/>
            <person name="Ohm R."/>
            <person name="Pangilinan J."/>
            <person name="Park H.-J."/>
            <person name="Ramirez L."/>
            <person name="Alfaro M."/>
            <person name="Sun H."/>
            <person name="Tritt A."/>
            <person name="Yoshinaga Y."/>
            <person name="Zwiers L.-H."/>
            <person name="Turgeon B."/>
            <person name="Goodwin S."/>
            <person name="Spatafora J."/>
            <person name="Crous P."/>
            <person name="Grigoriev I."/>
        </authorList>
    </citation>
    <scope>NUCLEOTIDE SEQUENCE</scope>
    <source>
        <strain evidence="5">CBS 122681</strain>
    </source>
</reference>
<dbReference type="PROSITE" id="PS51257">
    <property type="entry name" value="PROKAR_LIPOPROTEIN"/>
    <property type="match status" value="1"/>
</dbReference>
<dbReference type="PANTHER" id="PTHR10366:SF564">
    <property type="entry name" value="STEROL-4-ALPHA-CARBOXYLATE 3-DEHYDROGENASE, DECARBOXYLATING"/>
    <property type="match status" value="1"/>
</dbReference>